<dbReference type="OrthoDB" id="5639125at2"/>
<sequence>MSRLTADVLKAALPASLYYHRALPAMPPPRHPAWVDGGLCPFHDDQHRGNFRVNLDSGAYCCFSCGAKGGDILAFHRQRHGLTFPGAIADLAERFLFNGGRDE</sequence>
<gene>
    <name evidence="5" type="ordered locus">Thivi_3638</name>
</gene>
<dbReference type="GO" id="GO:0005737">
    <property type="term" value="C:cytoplasm"/>
    <property type="evidence" value="ECO:0007669"/>
    <property type="project" value="TreeGrafter"/>
</dbReference>
<dbReference type="PANTHER" id="PTHR30313:SF2">
    <property type="entry name" value="DNA PRIMASE"/>
    <property type="match status" value="1"/>
</dbReference>
<proteinExistence type="predicted"/>
<dbReference type="eggNOG" id="COG0358">
    <property type="taxonomic scope" value="Bacteria"/>
</dbReference>
<dbReference type="STRING" id="765911.Thivi_3638"/>
<reference evidence="5 6" key="1">
    <citation type="submission" date="2012-06" db="EMBL/GenBank/DDBJ databases">
        <title>Complete sequence of Thiocystis violascens DSM 198.</title>
        <authorList>
            <consortium name="US DOE Joint Genome Institute"/>
            <person name="Lucas S."/>
            <person name="Han J."/>
            <person name="Lapidus A."/>
            <person name="Cheng J.-F."/>
            <person name="Goodwin L."/>
            <person name="Pitluck S."/>
            <person name="Peters L."/>
            <person name="Ovchinnikova G."/>
            <person name="Teshima H."/>
            <person name="Detter J.C."/>
            <person name="Han C."/>
            <person name="Tapia R."/>
            <person name="Land M."/>
            <person name="Hauser L."/>
            <person name="Kyrpides N."/>
            <person name="Ivanova N."/>
            <person name="Pagani I."/>
            <person name="Vogl K."/>
            <person name="Liu Z."/>
            <person name="Frigaard N.-U."/>
            <person name="Bryant D."/>
            <person name="Woyke T."/>
        </authorList>
    </citation>
    <scope>NUCLEOTIDE SEQUENCE [LARGE SCALE GENOMIC DNA]</scope>
    <source>
        <strain evidence="6">ATCC 17096 / DSM 198 / 6111</strain>
    </source>
</reference>
<evidence type="ECO:0000259" key="4">
    <source>
        <dbReference type="SMART" id="SM00400"/>
    </source>
</evidence>
<evidence type="ECO:0000256" key="2">
    <source>
        <dbReference type="ARBA" id="ARBA00022771"/>
    </source>
</evidence>
<keyword evidence="1" id="KW-0479">Metal-binding</keyword>
<dbReference type="InterPro" id="IPR050219">
    <property type="entry name" value="DnaG_primase"/>
</dbReference>
<keyword evidence="3" id="KW-0862">Zinc</keyword>
<evidence type="ECO:0000256" key="1">
    <source>
        <dbReference type="ARBA" id="ARBA00022723"/>
    </source>
</evidence>
<organism evidence="5 6">
    <name type="scientific">Thiocystis violascens (strain ATCC 17096 / DSM 198 / 6111)</name>
    <name type="common">Chromatium violascens</name>
    <dbReference type="NCBI Taxonomy" id="765911"/>
    <lineage>
        <taxon>Bacteria</taxon>
        <taxon>Pseudomonadati</taxon>
        <taxon>Pseudomonadota</taxon>
        <taxon>Gammaproteobacteria</taxon>
        <taxon>Chromatiales</taxon>
        <taxon>Chromatiaceae</taxon>
        <taxon>Thiocystis</taxon>
    </lineage>
</organism>
<feature type="domain" description="Zinc finger CHC2-type" evidence="4">
    <location>
        <begin position="38"/>
        <end position="92"/>
    </location>
</feature>
<evidence type="ECO:0000313" key="5">
    <source>
        <dbReference type="EMBL" id="AFL75492.1"/>
    </source>
</evidence>
<dbReference type="KEGG" id="tvi:Thivi_3638"/>
<dbReference type="Proteomes" id="UP000006062">
    <property type="component" value="Chromosome"/>
</dbReference>
<dbReference type="Pfam" id="PF01807">
    <property type="entry name" value="Zn_ribbon_DnaG"/>
    <property type="match status" value="1"/>
</dbReference>
<dbReference type="AlphaFoldDB" id="I3YES4"/>
<dbReference type="Gene3D" id="3.90.580.10">
    <property type="entry name" value="Zinc finger, CHC2-type domain"/>
    <property type="match status" value="1"/>
</dbReference>
<dbReference type="GO" id="GO:0003899">
    <property type="term" value="F:DNA-directed RNA polymerase activity"/>
    <property type="evidence" value="ECO:0007669"/>
    <property type="project" value="InterPro"/>
</dbReference>
<dbReference type="InterPro" id="IPR036977">
    <property type="entry name" value="DNA_primase_Znf_CHC2"/>
</dbReference>
<accession>I3YES4</accession>
<dbReference type="EMBL" id="CP003154">
    <property type="protein sequence ID" value="AFL75492.1"/>
    <property type="molecule type" value="Genomic_DNA"/>
</dbReference>
<dbReference type="SUPFAM" id="SSF57783">
    <property type="entry name" value="Zinc beta-ribbon"/>
    <property type="match status" value="1"/>
</dbReference>
<dbReference type="InterPro" id="IPR002694">
    <property type="entry name" value="Znf_CHC2"/>
</dbReference>
<protein>
    <submittedName>
        <fullName evidence="5">DNA primase</fullName>
    </submittedName>
</protein>
<dbReference type="GO" id="GO:0003677">
    <property type="term" value="F:DNA binding"/>
    <property type="evidence" value="ECO:0007669"/>
    <property type="project" value="InterPro"/>
</dbReference>
<keyword evidence="2" id="KW-0863">Zinc-finger</keyword>
<name>I3YES4_THIV6</name>
<dbReference type="GO" id="GO:0006269">
    <property type="term" value="P:DNA replication, synthesis of primer"/>
    <property type="evidence" value="ECO:0007669"/>
    <property type="project" value="TreeGrafter"/>
</dbReference>
<dbReference type="GO" id="GO:0008270">
    <property type="term" value="F:zinc ion binding"/>
    <property type="evidence" value="ECO:0007669"/>
    <property type="project" value="UniProtKB-KW"/>
</dbReference>
<keyword evidence="6" id="KW-1185">Reference proteome</keyword>
<evidence type="ECO:0000256" key="3">
    <source>
        <dbReference type="ARBA" id="ARBA00022833"/>
    </source>
</evidence>
<dbReference type="SMART" id="SM00400">
    <property type="entry name" value="ZnF_CHCC"/>
    <property type="match status" value="1"/>
</dbReference>
<evidence type="ECO:0000313" key="6">
    <source>
        <dbReference type="Proteomes" id="UP000006062"/>
    </source>
</evidence>
<dbReference type="RefSeq" id="WP_014779888.1">
    <property type="nucleotide sequence ID" value="NC_018012.1"/>
</dbReference>
<dbReference type="HOGENOM" id="CLU_2262560_0_0_6"/>
<dbReference type="PANTHER" id="PTHR30313">
    <property type="entry name" value="DNA PRIMASE"/>
    <property type="match status" value="1"/>
</dbReference>